<dbReference type="Proteomes" id="UP000236735">
    <property type="component" value="Unassembled WGS sequence"/>
</dbReference>
<dbReference type="GO" id="GO:0006974">
    <property type="term" value="P:DNA damage response"/>
    <property type="evidence" value="ECO:0007669"/>
    <property type="project" value="TreeGrafter"/>
</dbReference>
<dbReference type="RefSeq" id="WP_036910963.1">
    <property type="nucleotide sequence ID" value="NZ_FNUV01000006.1"/>
</dbReference>
<evidence type="ECO:0000313" key="3">
    <source>
        <dbReference type="Proteomes" id="UP000236735"/>
    </source>
</evidence>
<dbReference type="PANTHER" id="PTHR34387">
    <property type="entry name" value="SLR1258 PROTEIN"/>
    <property type="match status" value="1"/>
</dbReference>
<dbReference type="InterPro" id="IPR007497">
    <property type="entry name" value="SIMPL/DUF541"/>
</dbReference>
<keyword evidence="1" id="KW-0472">Membrane</keyword>
<protein>
    <recommendedName>
        <fullName evidence="4">SIMPL domain-containing protein</fullName>
    </recommendedName>
</protein>
<feature type="transmembrane region" description="Helical" evidence="1">
    <location>
        <begin position="6"/>
        <end position="27"/>
    </location>
</feature>
<dbReference type="PANTHER" id="PTHR34387:SF2">
    <property type="entry name" value="SLR1258 PROTEIN"/>
    <property type="match status" value="1"/>
</dbReference>
<dbReference type="Pfam" id="PF04402">
    <property type="entry name" value="SIMPL"/>
    <property type="match status" value="1"/>
</dbReference>
<dbReference type="Gene3D" id="3.30.70.2970">
    <property type="entry name" value="Protein of unknown function (DUF541), domain 2"/>
    <property type="match status" value="1"/>
</dbReference>
<reference evidence="2 3" key="1">
    <citation type="submission" date="2016-10" db="EMBL/GenBank/DDBJ databases">
        <authorList>
            <person name="de Groot N.N."/>
        </authorList>
    </citation>
    <scope>NUCLEOTIDE SEQUENCE [LARGE SCALE GENOMIC DNA]</scope>
    <source>
        <strain evidence="2 3">AR32</strain>
    </source>
</reference>
<gene>
    <name evidence="2" type="ORF">SAMN05216354_2416</name>
</gene>
<dbReference type="InterPro" id="IPR016907">
    <property type="entry name" value="UCP029033"/>
</dbReference>
<sequence length="230" mass="25877">MKENRIIASALIAVGIVFLGLFIKSGIDNFANKDRKVTVKGLAEREVPADKVTWSIGTKVTGNDLPMLYESINHQTDKIKKFLQQNGLEEKEITVNPPTISDLEAREWGDNQKNFRYIVNTTITVATNKVTEVNKAIFKQAELLKQGVAIENSNPQYEYASFQQMKPEMMAEAIKNAQKTAEQFAEASKSELGQIQTAGQGQFEIEDRDQNTPYIKKLRVVTTITYSLKD</sequence>
<dbReference type="PIRSF" id="PIRSF029033">
    <property type="entry name" value="UCP029033"/>
    <property type="match status" value="1"/>
</dbReference>
<keyword evidence="1" id="KW-1133">Transmembrane helix</keyword>
<dbReference type="Gene3D" id="3.30.110.170">
    <property type="entry name" value="Protein of unknown function (DUF541), domain 1"/>
    <property type="match status" value="1"/>
</dbReference>
<proteinExistence type="predicted"/>
<evidence type="ECO:0000313" key="2">
    <source>
        <dbReference type="EMBL" id="SEG00188.1"/>
    </source>
</evidence>
<dbReference type="InterPro" id="IPR052022">
    <property type="entry name" value="26kDa_periplasmic_antigen"/>
</dbReference>
<name>A0A1H5WLI5_XYLRU</name>
<dbReference type="EMBL" id="FNUV01000006">
    <property type="protein sequence ID" value="SEG00188.1"/>
    <property type="molecule type" value="Genomic_DNA"/>
</dbReference>
<accession>A0A1H5WLI5</accession>
<keyword evidence="1" id="KW-0812">Transmembrane</keyword>
<evidence type="ECO:0008006" key="4">
    <source>
        <dbReference type="Google" id="ProtNLM"/>
    </source>
</evidence>
<organism evidence="2 3">
    <name type="scientific">Xylanibacter ruminicola</name>
    <name type="common">Prevotella ruminicola</name>
    <dbReference type="NCBI Taxonomy" id="839"/>
    <lineage>
        <taxon>Bacteria</taxon>
        <taxon>Pseudomonadati</taxon>
        <taxon>Bacteroidota</taxon>
        <taxon>Bacteroidia</taxon>
        <taxon>Bacteroidales</taxon>
        <taxon>Prevotellaceae</taxon>
        <taxon>Xylanibacter</taxon>
    </lineage>
</organism>
<dbReference type="AlphaFoldDB" id="A0A1H5WLI5"/>
<evidence type="ECO:0000256" key="1">
    <source>
        <dbReference type="SAM" id="Phobius"/>
    </source>
</evidence>